<evidence type="ECO:0000256" key="2">
    <source>
        <dbReference type="ARBA" id="ARBA00023125"/>
    </source>
</evidence>
<sequence length="346" mass="36010">MGRVTVKTIAGAVGVSPSTVSNAYNRPDQLSTELREKILAVAAELGYAGPDAAARMLRSGRAEAVGVLLTERLSYAFSDPYAIGFLTAVTEVLEQSQTSLVLMPIGYEAQLETGTPDVTAVRQANIDAMTVLCIGNLHPATQLAKARGIRIVGTDIDPDPDSTWVAIDDVEAGATLGRHLAGLGHHRVGVIADTGYPAGTVTTGLSIDDITCTDCLARIRGLASTLDELVIVSGGHNAPVSGMAAGGALLDLPDRPTAIVGLSDVVALGVLEAMRDRGLEAPRDVSVSGFDDIDAAAQAGLTTVRQPILEKGRRVGELLLDPEREPRQVLLPIELVIRDSTGAPAS</sequence>
<dbReference type="PANTHER" id="PTHR30146:SF138">
    <property type="entry name" value="TRANSCRIPTIONAL REGULATORY PROTEIN"/>
    <property type="match status" value="1"/>
</dbReference>
<keyword evidence="2" id="KW-0238">DNA-binding</keyword>
<dbReference type="SMART" id="SM00354">
    <property type="entry name" value="HTH_LACI"/>
    <property type="match status" value="1"/>
</dbReference>
<reference evidence="6" key="1">
    <citation type="journal article" date="2019" name="Int. J. Syst. Evol. Microbiol.">
        <title>The Global Catalogue of Microorganisms (GCM) 10K type strain sequencing project: providing services to taxonomists for standard genome sequencing and annotation.</title>
        <authorList>
            <consortium name="The Broad Institute Genomics Platform"/>
            <consortium name="The Broad Institute Genome Sequencing Center for Infectious Disease"/>
            <person name="Wu L."/>
            <person name="Ma J."/>
        </authorList>
    </citation>
    <scope>NUCLEOTIDE SEQUENCE [LARGE SCALE GENOMIC DNA]</scope>
    <source>
        <strain evidence="6">JCM 16548</strain>
    </source>
</reference>
<dbReference type="InterPro" id="IPR046335">
    <property type="entry name" value="LacI/GalR-like_sensor"/>
</dbReference>
<dbReference type="EMBL" id="BAAAYX010000002">
    <property type="protein sequence ID" value="GAA3694601.1"/>
    <property type="molecule type" value="Genomic_DNA"/>
</dbReference>
<dbReference type="PANTHER" id="PTHR30146">
    <property type="entry name" value="LACI-RELATED TRANSCRIPTIONAL REPRESSOR"/>
    <property type="match status" value="1"/>
</dbReference>
<protein>
    <submittedName>
        <fullName evidence="5">Substrate-binding domain-containing protein</fullName>
    </submittedName>
</protein>
<keyword evidence="3" id="KW-0804">Transcription</keyword>
<dbReference type="InterPro" id="IPR010982">
    <property type="entry name" value="Lambda_DNA-bd_dom_sf"/>
</dbReference>
<keyword evidence="6" id="KW-1185">Reference proteome</keyword>
<dbReference type="InterPro" id="IPR028082">
    <property type="entry name" value="Peripla_BP_I"/>
</dbReference>
<evidence type="ECO:0000259" key="4">
    <source>
        <dbReference type="PROSITE" id="PS50932"/>
    </source>
</evidence>
<dbReference type="PROSITE" id="PS50932">
    <property type="entry name" value="HTH_LACI_2"/>
    <property type="match status" value="1"/>
</dbReference>
<evidence type="ECO:0000313" key="5">
    <source>
        <dbReference type="EMBL" id="GAA3694601.1"/>
    </source>
</evidence>
<dbReference type="Pfam" id="PF00356">
    <property type="entry name" value="LacI"/>
    <property type="match status" value="1"/>
</dbReference>
<dbReference type="Gene3D" id="1.10.260.40">
    <property type="entry name" value="lambda repressor-like DNA-binding domains"/>
    <property type="match status" value="1"/>
</dbReference>
<dbReference type="Pfam" id="PF13377">
    <property type="entry name" value="Peripla_BP_3"/>
    <property type="match status" value="1"/>
</dbReference>
<keyword evidence="1" id="KW-0805">Transcription regulation</keyword>
<dbReference type="CDD" id="cd01392">
    <property type="entry name" value="HTH_LacI"/>
    <property type="match status" value="1"/>
</dbReference>
<evidence type="ECO:0000256" key="3">
    <source>
        <dbReference type="ARBA" id="ARBA00023163"/>
    </source>
</evidence>
<gene>
    <name evidence="5" type="ORF">GCM10022204_08000</name>
</gene>
<dbReference type="SUPFAM" id="SSF53822">
    <property type="entry name" value="Periplasmic binding protein-like I"/>
    <property type="match status" value="1"/>
</dbReference>
<dbReference type="CDD" id="cd06279">
    <property type="entry name" value="PBP1_LacI-like"/>
    <property type="match status" value="1"/>
</dbReference>
<evidence type="ECO:0000256" key="1">
    <source>
        <dbReference type="ARBA" id="ARBA00023015"/>
    </source>
</evidence>
<dbReference type="RefSeq" id="WP_344810980.1">
    <property type="nucleotide sequence ID" value="NZ_BAAAYX010000002.1"/>
</dbReference>
<evidence type="ECO:0000313" key="6">
    <source>
        <dbReference type="Proteomes" id="UP001500051"/>
    </source>
</evidence>
<name>A0ABP7CTN6_9ACTN</name>
<dbReference type="Proteomes" id="UP001500051">
    <property type="component" value="Unassembled WGS sequence"/>
</dbReference>
<organism evidence="5 6">
    <name type="scientific">Microlunatus aurantiacus</name>
    <dbReference type="NCBI Taxonomy" id="446786"/>
    <lineage>
        <taxon>Bacteria</taxon>
        <taxon>Bacillati</taxon>
        <taxon>Actinomycetota</taxon>
        <taxon>Actinomycetes</taxon>
        <taxon>Propionibacteriales</taxon>
        <taxon>Propionibacteriaceae</taxon>
        <taxon>Microlunatus</taxon>
    </lineage>
</organism>
<dbReference type="InterPro" id="IPR000843">
    <property type="entry name" value="HTH_LacI"/>
</dbReference>
<comment type="caution">
    <text evidence="5">The sequence shown here is derived from an EMBL/GenBank/DDBJ whole genome shotgun (WGS) entry which is preliminary data.</text>
</comment>
<proteinExistence type="predicted"/>
<dbReference type="Gene3D" id="3.40.50.2300">
    <property type="match status" value="2"/>
</dbReference>
<accession>A0ABP7CTN6</accession>
<feature type="domain" description="HTH lacI-type" evidence="4">
    <location>
        <begin position="4"/>
        <end position="59"/>
    </location>
</feature>
<dbReference type="SUPFAM" id="SSF47413">
    <property type="entry name" value="lambda repressor-like DNA-binding domains"/>
    <property type="match status" value="1"/>
</dbReference>